<dbReference type="PROSITE" id="PS00571">
    <property type="entry name" value="AMIDASES"/>
    <property type="match status" value="1"/>
</dbReference>
<dbReference type="FunCoup" id="A7EAG5">
    <property type="interactions" value="51"/>
</dbReference>
<dbReference type="Gene3D" id="2.60.120.590">
    <property type="entry name" value="Alpha-ketoglutarate-dependent dioxygenase AlkB-like"/>
    <property type="match status" value="1"/>
</dbReference>
<dbReference type="Proteomes" id="UP000001312">
    <property type="component" value="Unassembled WGS sequence"/>
</dbReference>
<evidence type="ECO:0000313" key="8">
    <source>
        <dbReference type="EMBL" id="EDN99443.1"/>
    </source>
</evidence>
<dbReference type="RefSeq" id="XP_001596081.1">
    <property type="nucleotide sequence ID" value="XM_001596031.1"/>
</dbReference>
<keyword evidence="4" id="KW-0378">Hydrolase</keyword>
<dbReference type="InterPro" id="IPR036928">
    <property type="entry name" value="AS_sf"/>
</dbReference>
<evidence type="ECO:0000259" key="6">
    <source>
        <dbReference type="Pfam" id="PF01425"/>
    </source>
</evidence>
<dbReference type="InParanoid" id="A7EAG5"/>
<dbReference type="OMA" id="HAHYEVE"/>
<dbReference type="Pfam" id="PF01425">
    <property type="entry name" value="Amidase"/>
    <property type="match status" value="1"/>
</dbReference>
<dbReference type="GeneID" id="5492587"/>
<evidence type="ECO:0000313" key="9">
    <source>
        <dbReference type="Proteomes" id="UP000001312"/>
    </source>
</evidence>
<dbReference type="Pfam" id="PF13532">
    <property type="entry name" value="2OG-FeII_Oxy_2"/>
    <property type="match status" value="1"/>
</dbReference>
<feature type="region of interest" description="Disordered" evidence="5">
    <location>
        <begin position="95"/>
        <end position="127"/>
    </location>
</feature>
<dbReference type="eggNOG" id="KOG1212">
    <property type="taxonomic scope" value="Eukaryota"/>
</dbReference>
<evidence type="ECO:0000256" key="1">
    <source>
        <dbReference type="ARBA" id="ARBA00001311"/>
    </source>
</evidence>
<evidence type="ECO:0000256" key="4">
    <source>
        <dbReference type="ARBA" id="ARBA00022801"/>
    </source>
</evidence>
<sequence length="1103" mass="124093">MEDTSFDRTTTATQGQEMEKNAPSERTTTTTPKMEQKDLHESAPRHLKDAFKLYKQTTYTATEDSPSIAGVIKLESLPEEVRNIAFKDFMKATPPSELSLPKTSHSQNLFPSPDHEPSLPKSQLEGSSYGSEVIPGLMVFPSLIPPEVQKELIRRIVHRDLLDPKHMTNLHAHYEVEFPPSGTASRESIVARPKDPMIHPKALNYLELMTKKLRWITLGGQYDWTNKIYPEGEPPKFPSDIANLIEGLFPDMEPQAAIVNFYSPKDTLQLHRDGAESVDRGLVSISLGCDCIFMIALDNPKDEKDHLAIRLRSGDVLYMTEESRERRIIMVGNTDGSSESPLPVMAPWAAGAAQSKQSDILWHVQNKHNLHSLVITVSRIKMYWYEKFIERNRQLRPRVIKSDWQIIAKNKRDLVNGLIPENWRLDSIPSVMEQKDVTGEYIQQFLSIREIEITETDAVGIVNKTTSGEWKSREVCEAFCHRAALAHQLVNCLHEIFFDGAISEAQKLDDYFAEHKKPVGPLHGLPVSLKDQFHVKGVETTMGYVGWIGTFEGKKGTGKERVFESEMVKELRNLGAIMFCKTAVPQTLMAGETVNNIMGTTQNPKNRLLGPGGSSGGEGALIGLRGSPVGFGTDIGGSIRIPAAFNGLYGIRPSAGRMPYEGMANSLAGQNTILSVVGPIATTARSLKLVMKSILSAQPWLHDPLVCEIPWRDEQEQMVLDAIKYNKGGQLAFGVFKCDRGVAPQPPVARAIDIVVNTVKRLGHKIIEWEPPSHQRGCAIGSKAWSFDGGKDVHEALALSGEPMIPQIQSHYSVLKPQMTGFDIAAVNVEKREFQKEYMEYWNSTAELTGTGRPVDAVITPLAPMPANISMTFDYIAYSTFVNLLDYSAAILPVTMVDKNIDLFDHGYKPLNEEDEKVWKCYDPEMYDGAHVSVQIVGRRFQEEKVIAITGMLGDALGEVVRKIPNQLKFLILAIVWLVNMSDVKDYFYDLASFDPFKGTDFDEGMIELKVENEDHQELVGEKGEMEMMKKMKMMEKMMKMKMMEKMEKMEKMENFKKMMEMNETGKMKKKRKRKSKKSNDTKSQPVEVRNEETSGKDPFYIV</sequence>
<feature type="compositionally biased region" description="Polar residues" evidence="5">
    <location>
        <begin position="24"/>
        <end position="33"/>
    </location>
</feature>
<feature type="region of interest" description="Disordered" evidence="5">
    <location>
        <begin position="1061"/>
        <end position="1103"/>
    </location>
</feature>
<keyword evidence="9" id="KW-1185">Reference proteome</keyword>
<dbReference type="SUPFAM" id="SSF75304">
    <property type="entry name" value="Amidase signature (AS) enzymes"/>
    <property type="match status" value="1"/>
</dbReference>
<organism evidence="8 9">
    <name type="scientific">Sclerotinia sclerotiorum (strain ATCC 18683 / 1980 / Ss-1)</name>
    <name type="common">White mold</name>
    <name type="synonym">Whetzelinia sclerotiorum</name>
    <dbReference type="NCBI Taxonomy" id="665079"/>
    <lineage>
        <taxon>Eukaryota</taxon>
        <taxon>Fungi</taxon>
        <taxon>Dikarya</taxon>
        <taxon>Ascomycota</taxon>
        <taxon>Pezizomycotina</taxon>
        <taxon>Leotiomycetes</taxon>
        <taxon>Helotiales</taxon>
        <taxon>Sclerotiniaceae</taxon>
        <taxon>Sclerotinia</taxon>
    </lineage>
</organism>
<evidence type="ECO:0000256" key="2">
    <source>
        <dbReference type="ARBA" id="ARBA00009199"/>
    </source>
</evidence>
<feature type="compositionally biased region" description="Basic residues" evidence="5">
    <location>
        <begin position="1068"/>
        <end position="1077"/>
    </location>
</feature>
<dbReference type="AlphaFoldDB" id="A7EAG5"/>
<dbReference type="EMBL" id="CH476623">
    <property type="protein sequence ID" value="EDN99443.1"/>
    <property type="molecule type" value="Genomic_DNA"/>
</dbReference>
<dbReference type="InterPro" id="IPR020556">
    <property type="entry name" value="Amidase_CS"/>
</dbReference>
<dbReference type="Gene3D" id="3.90.1300.10">
    <property type="entry name" value="Amidase signature (AS) domain"/>
    <property type="match status" value="1"/>
</dbReference>
<feature type="compositionally biased region" description="Polar residues" evidence="5">
    <location>
        <begin position="7"/>
        <end position="16"/>
    </location>
</feature>
<dbReference type="PANTHER" id="PTHR46072:SF7">
    <property type="entry name" value="AMIDASE"/>
    <property type="match status" value="1"/>
</dbReference>
<feature type="region of interest" description="Disordered" evidence="5">
    <location>
        <begin position="1"/>
        <end position="45"/>
    </location>
</feature>
<accession>A7EAG5</accession>
<dbReference type="GO" id="GO:0043605">
    <property type="term" value="P:amide catabolic process"/>
    <property type="evidence" value="ECO:0000318"/>
    <property type="project" value="GO_Central"/>
</dbReference>
<dbReference type="STRING" id="665079.A7EAG5"/>
<feature type="domain" description="Alpha-ketoglutarate-dependent dioxygenase AlkB-like" evidence="7">
    <location>
        <begin position="201"/>
        <end position="325"/>
    </location>
</feature>
<dbReference type="HOGENOM" id="CLU_009600_4_0_1"/>
<comment type="similarity">
    <text evidence="2">Belongs to the amidase family.</text>
</comment>
<proteinExistence type="inferred from homology"/>
<comment type="catalytic activity">
    <reaction evidence="1">
        <text>a monocarboxylic acid amide + H2O = a monocarboxylate + NH4(+)</text>
        <dbReference type="Rhea" id="RHEA:12020"/>
        <dbReference type="ChEBI" id="CHEBI:15377"/>
        <dbReference type="ChEBI" id="CHEBI:28938"/>
        <dbReference type="ChEBI" id="CHEBI:35757"/>
        <dbReference type="ChEBI" id="CHEBI:83628"/>
        <dbReference type="EC" id="3.5.1.4"/>
    </reaction>
</comment>
<reference evidence="9" key="1">
    <citation type="journal article" date="2011" name="PLoS Genet.">
        <title>Genomic analysis of the necrotrophic fungal pathogens Sclerotinia sclerotiorum and Botrytis cinerea.</title>
        <authorList>
            <person name="Amselem J."/>
            <person name="Cuomo C.A."/>
            <person name="van Kan J.A."/>
            <person name="Viaud M."/>
            <person name="Benito E.P."/>
            <person name="Couloux A."/>
            <person name="Coutinho P.M."/>
            <person name="de Vries R.P."/>
            <person name="Dyer P.S."/>
            <person name="Fillinger S."/>
            <person name="Fournier E."/>
            <person name="Gout L."/>
            <person name="Hahn M."/>
            <person name="Kohn L."/>
            <person name="Lapalu N."/>
            <person name="Plummer K.M."/>
            <person name="Pradier J.M."/>
            <person name="Quevillon E."/>
            <person name="Sharon A."/>
            <person name="Simon A."/>
            <person name="ten Have A."/>
            <person name="Tudzynski B."/>
            <person name="Tudzynski P."/>
            <person name="Wincker P."/>
            <person name="Andrew M."/>
            <person name="Anthouard V."/>
            <person name="Beever R.E."/>
            <person name="Beffa R."/>
            <person name="Benoit I."/>
            <person name="Bouzid O."/>
            <person name="Brault B."/>
            <person name="Chen Z."/>
            <person name="Choquer M."/>
            <person name="Collemare J."/>
            <person name="Cotton P."/>
            <person name="Danchin E.G."/>
            <person name="Da Silva C."/>
            <person name="Gautier A."/>
            <person name="Giraud C."/>
            <person name="Giraud T."/>
            <person name="Gonzalez C."/>
            <person name="Grossetete S."/>
            <person name="Guldener U."/>
            <person name="Henrissat B."/>
            <person name="Howlett B.J."/>
            <person name="Kodira C."/>
            <person name="Kretschmer M."/>
            <person name="Lappartient A."/>
            <person name="Leroch M."/>
            <person name="Levis C."/>
            <person name="Mauceli E."/>
            <person name="Neuveglise C."/>
            <person name="Oeser B."/>
            <person name="Pearson M."/>
            <person name="Poulain J."/>
            <person name="Poussereau N."/>
            <person name="Quesneville H."/>
            <person name="Rascle C."/>
            <person name="Schumacher J."/>
            <person name="Segurens B."/>
            <person name="Sexton A."/>
            <person name="Silva E."/>
            <person name="Sirven C."/>
            <person name="Soanes D.M."/>
            <person name="Talbot N.J."/>
            <person name="Templeton M."/>
            <person name="Yandava C."/>
            <person name="Yarden O."/>
            <person name="Zeng Q."/>
            <person name="Rollins J.A."/>
            <person name="Lebrun M.H."/>
            <person name="Dickman M."/>
        </authorList>
    </citation>
    <scope>NUCLEOTIDE SEQUENCE [LARGE SCALE GENOMIC DNA]</scope>
    <source>
        <strain evidence="9">ATCC 18683 / 1980 / Ss-1</strain>
    </source>
</reference>
<evidence type="ECO:0000256" key="3">
    <source>
        <dbReference type="ARBA" id="ARBA00012922"/>
    </source>
</evidence>
<name>A7EAG5_SCLS1</name>
<evidence type="ECO:0000256" key="5">
    <source>
        <dbReference type="SAM" id="MobiDB-lite"/>
    </source>
</evidence>
<dbReference type="InterPro" id="IPR027450">
    <property type="entry name" value="AlkB-like"/>
</dbReference>
<dbReference type="GO" id="GO:0004040">
    <property type="term" value="F:amidase activity"/>
    <property type="evidence" value="ECO:0007669"/>
    <property type="project" value="UniProtKB-EC"/>
</dbReference>
<evidence type="ECO:0000259" key="7">
    <source>
        <dbReference type="Pfam" id="PF13532"/>
    </source>
</evidence>
<gene>
    <name evidence="8" type="ORF">SS1G_02297</name>
</gene>
<dbReference type="eggNOG" id="KOG2731">
    <property type="taxonomic scope" value="Eukaryota"/>
</dbReference>
<dbReference type="InterPro" id="IPR023631">
    <property type="entry name" value="Amidase_dom"/>
</dbReference>
<dbReference type="SUPFAM" id="SSF51197">
    <property type="entry name" value="Clavaminate synthase-like"/>
    <property type="match status" value="1"/>
</dbReference>
<dbReference type="InterPro" id="IPR037151">
    <property type="entry name" value="AlkB-like_sf"/>
</dbReference>
<feature type="compositionally biased region" description="Basic and acidic residues" evidence="5">
    <location>
        <begin position="34"/>
        <end position="45"/>
    </location>
</feature>
<dbReference type="KEGG" id="ssl:SS1G_02297"/>
<feature type="compositionally biased region" description="Polar residues" evidence="5">
    <location>
        <begin position="101"/>
        <end position="110"/>
    </location>
</feature>
<dbReference type="EC" id="3.5.1.4" evidence="3"/>
<feature type="domain" description="Amidase" evidence="6">
    <location>
        <begin position="474"/>
        <end position="946"/>
    </location>
</feature>
<protein>
    <recommendedName>
        <fullName evidence="3">amidase</fullName>
        <ecNumber evidence="3">3.5.1.4</ecNumber>
    </recommendedName>
</protein>
<dbReference type="PANTHER" id="PTHR46072">
    <property type="entry name" value="AMIDASE-RELATED-RELATED"/>
    <property type="match status" value="1"/>
</dbReference>